<dbReference type="InterPro" id="IPR038050">
    <property type="entry name" value="Neuro_actylchol_rec"/>
</dbReference>
<dbReference type="AlphaFoldDB" id="A0A940Y561"/>
<feature type="transmembrane region" description="Helical" evidence="2">
    <location>
        <begin position="295"/>
        <end position="316"/>
    </location>
</feature>
<evidence type="ECO:0000313" key="4">
    <source>
        <dbReference type="EMBL" id="MBQ0930399.1"/>
    </source>
</evidence>
<gene>
    <name evidence="4" type="ORF">KAK03_07850</name>
</gene>
<keyword evidence="2" id="KW-1133">Transmembrane helix</keyword>
<dbReference type="SUPFAM" id="SSF90112">
    <property type="entry name" value="Neurotransmitter-gated ion-channel transmembrane pore"/>
    <property type="match status" value="1"/>
</dbReference>
<evidence type="ECO:0000256" key="3">
    <source>
        <dbReference type="SAM" id="SignalP"/>
    </source>
</evidence>
<dbReference type="Gene3D" id="2.70.170.10">
    <property type="entry name" value="Neurotransmitter-gated ion-channel ligand-binding domain"/>
    <property type="match status" value="1"/>
</dbReference>
<protein>
    <recommendedName>
        <fullName evidence="6">Neurotransmitter-gated ion-channel ligand-binding domain-containing protein</fullName>
    </recommendedName>
</protein>
<feature type="transmembrane region" description="Helical" evidence="2">
    <location>
        <begin position="262"/>
        <end position="283"/>
    </location>
</feature>
<proteinExistence type="predicted"/>
<sequence length="319" mass="35449">MRWYALLALLAGLLFGPTAQAAPSPVTIGSYVKEVRDLDFRANKYTMDFFIWFRWRETDALKDYKPLESFELVNGKIEDKSSVVEKVVNGEHYASARIVATINEPWDLVSYPFDRHRIKIAIEDSNLGADDMVFVDDKPNSRLGDEMTIAGWVPSNFATQVSTMTYHSNYGDPSLSSEARSDFSRFSFALDLDRQTFGSAFKLLSTVLLATAVAFVAFMVKPSDLDARFGMGVGSLFAVAASAFVAAGSVPDSGVMTLADHMHMVALAFIFVSLLISAIALKFEVTGREELAFKIDRIVLVVMPLLFYGWAGWTIYRSM</sequence>
<keyword evidence="5" id="KW-1185">Reference proteome</keyword>
<dbReference type="GO" id="GO:0005230">
    <property type="term" value="F:extracellular ligand-gated monoatomic ion channel activity"/>
    <property type="evidence" value="ECO:0007669"/>
    <property type="project" value="InterPro"/>
</dbReference>
<comment type="subcellular location">
    <subcellularLocation>
        <location evidence="1">Membrane</location>
        <topology evidence="1">Multi-pass membrane protein</topology>
    </subcellularLocation>
</comment>
<organism evidence="4 5">
    <name type="scientific">Ideonella alba</name>
    <dbReference type="NCBI Taxonomy" id="2824118"/>
    <lineage>
        <taxon>Bacteria</taxon>
        <taxon>Pseudomonadati</taxon>
        <taxon>Pseudomonadota</taxon>
        <taxon>Betaproteobacteria</taxon>
        <taxon>Burkholderiales</taxon>
        <taxon>Sphaerotilaceae</taxon>
        <taxon>Ideonella</taxon>
    </lineage>
</organism>
<feature type="signal peptide" evidence="3">
    <location>
        <begin position="1"/>
        <end position="21"/>
    </location>
</feature>
<keyword evidence="2" id="KW-0812">Transmembrane</keyword>
<keyword evidence="3" id="KW-0732">Signal</keyword>
<feature type="chain" id="PRO_5037850757" description="Neurotransmitter-gated ion-channel ligand-binding domain-containing protein" evidence="3">
    <location>
        <begin position="22"/>
        <end position="319"/>
    </location>
</feature>
<dbReference type="Proteomes" id="UP000676246">
    <property type="component" value="Unassembled WGS sequence"/>
</dbReference>
<evidence type="ECO:0000256" key="2">
    <source>
        <dbReference type="SAM" id="Phobius"/>
    </source>
</evidence>
<dbReference type="InterPro" id="IPR036719">
    <property type="entry name" value="Neuro-gated_channel_TM_sf"/>
</dbReference>
<evidence type="ECO:0000313" key="5">
    <source>
        <dbReference type="Proteomes" id="UP000676246"/>
    </source>
</evidence>
<name>A0A940Y561_9BURK</name>
<dbReference type="InterPro" id="IPR036734">
    <property type="entry name" value="Neur_chan_lig-bd_sf"/>
</dbReference>
<dbReference type="SUPFAM" id="SSF63712">
    <property type="entry name" value="Nicotinic receptor ligand binding domain-like"/>
    <property type="match status" value="1"/>
</dbReference>
<dbReference type="Gene3D" id="1.20.58.390">
    <property type="entry name" value="Neurotransmitter-gated ion-channel transmembrane domain"/>
    <property type="match status" value="1"/>
</dbReference>
<evidence type="ECO:0008006" key="6">
    <source>
        <dbReference type="Google" id="ProtNLM"/>
    </source>
</evidence>
<reference evidence="4 5" key="1">
    <citation type="submission" date="2021-04" db="EMBL/GenBank/DDBJ databases">
        <title>The genome sequence of Ideonella sp. 3Y2.</title>
        <authorList>
            <person name="Liu Y."/>
        </authorList>
    </citation>
    <scope>NUCLEOTIDE SEQUENCE [LARGE SCALE GENOMIC DNA]</scope>
    <source>
        <strain evidence="4 5">3Y2</strain>
    </source>
</reference>
<dbReference type="GO" id="GO:0016020">
    <property type="term" value="C:membrane"/>
    <property type="evidence" value="ECO:0007669"/>
    <property type="project" value="UniProtKB-SubCell"/>
</dbReference>
<keyword evidence="2" id="KW-0472">Membrane</keyword>
<feature type="transmembrane region" description="Helical" evidence="2">
    <location>
        <begin position="200"/>
        <end position="220"/>
    </location>
</feature>
<dbReference type="RefSeq" id="WP_210863393.1">
    <property type="nucleotide sequence ID" value="NZ_JAGQDF010000018.1"/>
</dbReference>
<dbReference type="EMBL" id="JAGQDD010000004">
    <property type="protein sequence ID" value="MBQ0930399.1"/>
    <property type="molecule type" value="Genomic_DNA"/>
</dbReference>
<accession>A0A940Y561</accession>
<evidence type="ECO:0000256" key="1">
    <source>
        <dbReference type="ARBA" id="ARBA00004141"/>
    </source>
</evidence>
<feature type="transmembrane region" description="Helical" evidence="2">
    <location>
        <begin position="232"/>
        <end position="250"/>
    </location>
</feature>
<comment type="caution">
    <text evidence="4">The sequence shown here is derived from an EMBL/GenBank/DDBJ whole genome shotgun (WGS) entry which is preliminary data.</text>
</comment>